<protein>
    <submittedName>
        <fullName evidence="3">Uncharacterized protein</fullName>
    </submittedName>
</protein>
<feature type="region of interest" description="Disordered" evidence="2">
    <location>
        <begin position="418"/>
        <end position="460"/>
    </location>
</feature>
<feature type="region of interest" description="Disordered" evidence="2">
    <location>
        <begin position="139"/>
        <end position="217"/>
    </location>
</feature>
<evidence type="ECO:0000313" key="3">
    <source>
        <dbReference type="EMBL" id="EGT43596.1"/>
    </source>
</evidence>
<sequence>MRRSEYEDVPNRIIPPYIPIDTRRFETDRSSRIPVAPAMRQPLLGEAPVDPYRQAYAQSMTFNGPVIEPSRRRGFDMGPTGEDFTLGGRQPLLKNPRIAVEHVGGDMDISRSRSSSPQIISGTKETLIPFFQVYNSSAVSARSVRDDRKNNRGDRGDRDDRVRQRRSRSRSRSRSRRDRDRSRTRTRDRVSSGRDRESVRDQYDHHPPVSNEPIRDGIVHTKDNYSEFLVYFIDEVNDRTRKSADRDVQGTRKIEENISSATASEKSRIILPPDFDRSEYRERMLHCDTTISGLPVSIFFGSGYGPRAHYAKNAAAKDFVDKCHRIGVVSSELHAAIGDWQEIDRSFKTKFSGQVSKAANAVILLIKKMTSEHLPPGFMTMRQLPTDLIDRFKTMLRMVMMDVYYQGIETSSTVVPSTLEIGHDPHSQTHSSRPRDSDLRRHNEQDHSTRGENNGSSAEDIIRLREKKIKEELEMELAQKRQEMEQEIRKQILEEERAKIRAELEMEKKLEIMKMQQQQYQIEKEKKEMEEQQRKASMLKQVEDSFNAMVEQLEQRFVEVRSKGLTHILDLIYASTTFKTIQLYSSTLTSISYEQKQQLVQDLKELLDTITSEVTKVTVQSALGRLAPMHGNFPPQPVAVVPMMPPYQLPQQPFNPTHIAQPSISSSSITRKDEVLEENFNFSKGFSEMTSLKVIEAYPDTHSKQLAEQFFMFASQQSLFFLVSIISSFFFFREIANFHSNQVRHLTLGNMHLRTLNSTEQRRLAKGDKVIAQDSKNGNWSLGVVQKINRDNRVTLSVGNTTWKKAIEDLYKEDSATSY</sequence>
<feature type="compositionally biased region" description="Basic and acidic residues" evidence="2">
    <location>
        <begin position="177"/>
        <end position="217"/>
    </location>
</feature>
<feature type="compositionally biased region" description="Basic and acidic residues" evidence="2">
    <location>
        <begin position="143"/>
        <end position="162"/>
    </location>
</feature>
<evidence type="ECO:0000256" key="2">
    <source>
        <dbReference type="SAM" id="MobiDB-lite"/>
    </source>
</evidence>
<organism evidence="4">
    <name type="scientific">Caenorhabditis brenneri</name>
    <name type="common">Nematode worm</name>
    <dbReference type="NCBI Taxonomy" id="135651"/>
    <lineage>
        <taxon>Eukaryota</taxon>
        <taxon>Metazoa</taxon>
        <taxon>Ecdysozoa</taxon>
        <taxon>Nematoda</taxon>
        <taxon>Chromadorea</taxon>
        <taxon>Rhabditida</taxon>
        <taxon>Rhabditina</taxon>
        <taxon>Rhabditomorpha</taxon>
        <taxon>Rhabditoidea</taxon>
        <taxon>Rhabditidae</taxon>
        <taxon>Peloderinae</taxon>
        <taxon>Caenorhabditis</taxon>
    </lineage>
</organism>
<dbReference type="FunCoup" id="G0MTV8">
    <property type="interactions" value="1283"/>
</dbReference>
<dbReference type="Proteomes" id="UP000008068">
    <property type="component" value="Unassembled WGS sequence"/>
</dbReference>
<keyword evidence="1" id="KW-0175">Coiled coil</keyword>
<accession>G0MTV8</accession>
<feature type="compositionally biased region" description="Basic residues" evidence="2">
    <location>
        <begin position="163"/>
        <end position="176"/>
    </location>
</feature>
<evidence type="ECO:0000313" key="4">
    <source>
        <dbReference type="Proteomes" id="UP000008068"/>
    </source>
</evidence>
<dbReference type="OMA" id="YGHSERY"/>
<reference evidence="4" key="1">
    <citation type="submission" date="2011-07" db="EMBL/GenBank/DDBJ databases">
        <authorList>
            <consortium name="Caenorhabditis brenneri Sequencing and Analysis Consortium"/>
            <person name="Wilson R.K."/>
        </authorList>
    </citation>
    <scope>NUCLEOTIDE SEQUENCE [LARGE SCALE GENOMIC DNA]</scope>
    <source>
        <strain evidence="4">PB2801</strain>
    </source>
</reference>
<dbReference type="InParanoid" id="G0MTV8"/>
<feature type="coiled-coil region" evidence="1">
    <location>
        <begin position="461"/>
        <end position="542"/>
    </location>
</feature>
<gene>
    <name evidence="3" type="ORF">CAEBREN_05057</name>
</gene>
<evidence type="ECO:0000256" key="1">
    <source>
        <dbReference type="SAM" id="Coils"/>
    </source>
</evidence>
<dbReference type="AlphaFoldDB" id="G0MTV8"/>
<dbReference type="OrthoDB" id="5877922at2759"/>
<dbReference type="EMBL" id="GL379811">
    <property type="protein sequence ID" value="EGT43596.1"/>
    <property type="molecule type" value="Genomic_DNA"/>
</dbReference>
<proteinExistence type="predicted"/>
<name>G0MTV8_CAEBE</name>
<dbReference type="HOGENOM" id="CLU_010765_0_0_1"/>
<feature type="compositionally biased region" description="Basic and acidic residues" evidence="2">
    <location>
        <begin position="421"/>
        <end position="450"/>
    </location>
</feature>
<dbReference type="eggNOG" id="ENOG502THAQ">
    <property type="taxonomic scope" value="Eukaryota"/>
</dbReference>
<keyword evidence="4" id="KW-1185">Reference proteome</keyword>